<dbReference type="Gene3D" id="1.10.238.10">
    <property type="entry name" value="EF-hand"/>
    <property type="match status" value="1"/>
</dbReference>
<feature type="compositionally biased region" description="Polar residues" evidence="2">
    <location>
        <begin position="598"/>
        <end position="610"/>
    </location>
</feature>
<feature type="region of interest" description="Disordered" evidence="2">
    <location>
        <begin position="588"/>
        <end position="610"/>
    </location>
</feature>
<dbReference type="eggNOG" id="ENOG502QZ1R">
    <property type="taxonomic scope" value="Eukaryota"/>
</dbReference>
<evidence type="ECO:0000259" key="3">
    <source>
        <dbReference type="PROSITE" id="PS50031"/>
    </source>
</evidence>
<feature type="compositionally biased region" description="Polar residues" evidence="2">
    <location>
        <begin position="460"/>
        <end position="503"/>
    </location>
</feature>
<evidence type="ECO:0000313" key="4">
    <source>
        <dbReference type="EMBL" id="EJK58265.1"/>
    </source>
</evidence>
<keyword evidence="5" id="KW-1185">Reference proteome</keyword>
<organism evidence="4 5">
    <name type="scientific">Thalassiosira oceanica</name>
    <name type="common">Marine diatom</name>
    <dbReference type="NCBI Taxonomy" id="159749"/>
    <lineage>
        <taxon>Eukaryota</taxon>
        <taxon>Sar</taxon>
        <taxon>Stramenopiles</taxon>
        <taxon>Ochrophyta</taxon>
        <taxon>Bacillariophyta</taxon>
        <taxon>Coscinodiscophyceae</taxon>
        <taxon>Thalassiosirophycidae</taxon>
        <taxon>Thalassiosirales</taxon>
        <taxon>Thalassiosiraceae</taxon>
        <taxon>Thalassiosira</taxon>
    </lineage>
</organism>
<evidence type="ECO:0000256" key="2">
    <source>
        <dbReference type="SAM" id="MobiDB-lite"/>
    </source>
</evidence>
<comment type="caution">
    <text evidence="4">The sequence shown here is derived from an EMBL/GenBank/DDBJ whole genome shotgun (WGS) entry which is preliminary data.</text>
</comment>
<feature type="compositionally biased region" description="Polar residues" evidence="2">
    <location>
        <begin position="516"/>
        <end position="536"/>
    </location>
</feature>
<feature type="compositionally biased region" description="Acidic residues" evidence="2">
    <location>
        <begin position="62"/>
        <end position="72"/>
    </location>
</feature>
<feature type="domain" description="EH" evidence="3">
    <location>
        <begin position="133"/>
        <end position="179"/>
    </location>
</feature>
<dbReference type="AlphaFoldDB" id="K0RZ14"/>
<feature type="compositionally biased region" description="Polar residues" evidence="2">
    <location>
        <begin position="363"/>
        <end position="373"/>
    </location>
</feature>
<evidence type="ECO:0000256" key="1">
    <source>
        <dbReference type="SAM" id="Coils"/>
    </source>
</evidence>
<proteinExistence type="predicted"/>
<name>K0RZ14_THAOC</name>
<dbReference type="Proteomes" id="UP000266841">
    <property type="component" value="Unassembled WGS sequence"/>
</dbReference>
<gene>
    <name evidence="4" type="ORF">THAOC_21631</name>
</gene>
<sequence length="698" mass="77534">MVPFNGGRGRTMEIEIDSGGGNIEAQSDLTISDYGDEDESELDNSGSSSKLANRRHSLPLVVEEEGSDEDDGEEKKEDISPTGRVLSSRENLHWQISDNGSISSKTSLKKPVSFSSNRDRYTFKFSYEPRESEREYYRHLFQHAKVEKQSDILPPKEAAQLFLTSGIQSDRLRMIWNMAVLPAPKSAKDTPPPSMAREQFNVAVRLIQLFQNRVTAKDDQLNVSDNMLMAPPFFSGISGVQVAMPWKDLGQTEHGSEEGSSATVNRRASVATANFSSNATTSLSDGDTSTEGGKQWQRRHSIESTESGSPMVPAQPKSVTASICSTDQDKIFRMEQDIEMLKSQVKSLQLEVKSLKEIRQPEQTRLANRQQRGASGAIAPTSFTSEYSDDDDKPTTDVEMYWGNGDRSARSRPTEASAESKTSPMRQTPPSALKTNPTYQTNAPRPVQSTHVRTPRRSIEQTAKSRNFSRNIPRFHSTSQIQTSYSNQSQRSLVENPSRVQNQAGAPPPSRAPASNQLRASLPVNGNVSPQIQNQGAEHRKSTATAPVGHMPMRSRRLSTESSFTTASSRTMSTHQSMFSAPNYPYRDPFPDSRRSGNESASLASQLENVNRQEQLNTLLRQTRQARMRRLSTDSSVKSFVPAQLNRGTSARLNGRPSLQRNSLIQSARHIYRRSGGETEIYQEEVGPSTRAVDLKPL</sequence>
<feature type="region of interest" description="Disordered" evidence="2">
    <location>
        <begin position="361"/>
        <end position="561"/>
    </location>
</feature>
<accession>K0RZ14</accession>
<dbReference type="PROSITE" id="PS50031">
    <property type="entry name" value="EH"/>
    <property type="match status" value="1"/>
</dbReference>
<feature type="region of interest" description="Disordered" evidence="2">
    <location>
        <begin position="272"/>
        <end position="322"/>
    </location>
</feature>
<protein>
    <recommendedName>
        <fullName evidence="3">EH domain-containing protein</fullName>
    </recommendedName>
</protein>
<feature type="region of interest" description="Disordered" evidence="2">
    <location>
        <begin position="1"/>
        <end position="91"/>
    </location>
</feature>
<reference evidence="4 5" key="1">
    <citation type="journal article" date="2012" name="Genome Biol.">
        <title>Genome and low-iron response of an oceanic diatom adapted to chronic iron limitation.</title>
        <authorList>
            <person name="Lommer M."/>
            <person name="Specht M."/>
            <person name="Roy A.S."/>
            <person name="Kraemer L."/>
            <person name="Andreson R."/>
            <person name="Gutowska M.A."/>
            <person name="Wolf J."/>
            <person name="Bergner S.V."/>
            <person name="Schilhabel M.B."/>
            <person name="Klostermeier U.C."/>
            <person name="Beiko R.G."/>
            <person name="Rosenstiel P."/>
            <person name="Hippler M."/>
            <person name="Laroche J."/>
        </authorList>
    </citation>
    <scope>NUCLEOTIDE SEQUENCE [LARGE SCALE GENOMIC DNA]</scope>
    <source>
        <strain evidence="4 5">CCMP1005</strain>
    </source>
</reference>
<feature type="compositionally biased region" description="Polar residues" evidence="2">
    <location>
        <begin position="272"/>
        <end position="292"/>
    </location>
</feature>
<feature type="coiled-coil region" evidence="1">
    <location>
        <begin position="331"/>
        <end position="358"/>
    </location>
</feature>
<dbReference type="InterPro" id="IPR000261">
    <property type="entry name" value="EH_dom"/>
</dbReference>
<keyword evidence="1" id="KW-0175">Coiled coil</keyword>
<feature type="compositionally biased region" description="Polar residues" evidence="2">
    <location>
        <begin position="417"/>
        <end position="452"/>
    </location>
</feature>
<dbReference type="EMBL" id="AGNL01025747">
    <property type="protein sequence ID" value="EJK58265.1"/>
    <property type="molecule type" value="Genomic_DNA"/>
</dbReference>
<dbReference type="Pfam" id="PF12763">
    <property type="entry name" value="EH"/>
    <property type="match status" value="1"/>
</dbReference>
<dbReference type="OrthoDB" id="10687580at2759"/>
<evidence type="ECO:0000313" key="5">
    <source>
        <dbReference type="Proteomes" id="UP000266841"/>
    </source>
</evidence>